<keyword evidence="6" id="KW-1185">Reference proteome</keyword>
<dbReference type="GO" id="GO:0045881">
    <property type="term" value="P:positive regulation of sporulation resulting in formation of a cellular spore"/>
    <property type="evidence" value="ECO:0007669"/>
    <property type="project" value="TreeGrafter"/>
</dbReference>
<comment type="similarity">
    <text evidence="1">Belongs to the ParB family.</text>
</comment>
<dbReference type="Gene3D" id="1.10.10.2830">
    <property type="match status" value="1"/>
</dbReference>
<dbReference type="Pfam" id="PF17762">
    <property type="entry name" value="HTH_ParB"/>
    <property type="match status" value="1"/>
</dbReference>
<proteinExistence type="inferred from homology"/>
<evidence type="ECO:0000313" key="5">
    <source>
        <dbReference type="EMBL" id="MBO0657243.1"/>
    </source>
</evidence>
<dbReference type="InterPro" id="IPR036086">
    <property type="entry name" value="ParB/Sulfiredoxin_sf"/>
</dbReference>
<dbReference type="InterPro" id="IPR050336">
    <property type="entry name" value="Chromosome_partition/occlusion"/>
</dbReference>
<dbReference type="Gene3D" id="3.90.1530.30">
    <property type="match status" value="1"/>
</dbReference>
<sequence>MTRAADRLGAGSFGQARPVSARRAAIAAVTEAPTAGAAPAMPATLSLSLISQNPDNPREKVGDVSDLASTISEVGLVQAITVATVDAYLRSHPGRAGDLEDGARYVVVDGHRRLAAAREVGLESVKYVVNDDFVTSDEAMLEAAFVANYQREGLSDLEEAAALERLVKHYGSQGKAAKRLGVTQPFISQRLSLLELDPSLQADLEAGVRKVEHVRGLSRLSPDEQRQKADARAAEAQRKAEEKEQRRRAKVSAGAGVDTMPIGVAASEVRSESAPSGPSVATSATEASPAPQVSPLPAARTAAPRSEDARPVAARDGAEAPWDDPSEVLRILRERMRPADLRQLAEALLEVV</sequence>
<protein>
    <submittedName>
        <fullName evidence="5">ParB/RepB/Spo0J family partition protein</fullName>
    </submittedName>
</protein>
<feature type="compositionally biased region" description="Polar residues" evidence="3">
    <location>
        <begin position="273"/>
        <end position="286"/>
    </location>
</feature>
<feature type="region of interest" description="Disordered" evidence="3">
    <location>
        <begin position="219"/>
        <end position="324"/>
    </location>
</feature>
<dbReference type="SUPFAM" id="SSF109709">
    <property type="entry name" value="KorB DNA-binding domain-like"/>
    <property type="match status" value="1"/>
</dbReference>
<evidence type="ECO:0000256" key="3">
    <source>
        <dbReference type="SAM" id="MobiDB-lite"/>
    </source>
</evidence>
<evidence type="ECO:0000256" key="1">
    <source>
        <dbReference type="ARBA" id="ARBA00006295"/>
    </source>
</evidence>
<dbReference type="InterPro" id="IPR041468">
    <property type="entry name" value="HTH_ParB/Spo0J"/>
</dbReference>
<dbReference type="InterPro" id="IPR000847">
    <property type="entry name" value="LysR_HTH_N"/>
</dbReference>
<dbReference type="SMART" id="SM00470">
    <property type="entry name" value="ParB"/>
    <property type="match status" value="1"/>
</dbReference>
<comment type="caution">
    <text evidence="5">The sequence shown here is derived from an EMBL/GenBank/DDBJ whole genome shotgun (WGS) entry which is preliminary data.</text>
</comment>
<dbReference type="FunFam" id="1.10.10.2830:FF:000001">
    <property type="entry name" value="Chromosome partitioning protein ParB"/>
    <property type="match status" value="1"/>
</dbReference>
<dbReference type="RefSeq" id="WP_207248824.1">
    <property type="nucleotide sequence ID" value="NZ_JAFMOF010000007.1"/>
</dbReference>
<dbReference type="GO" id="GO:0003677">
    <property type="term" value="F:DNA binding"/>
    <property type="evidence" value="ECO:0007669"/>
    <property type="project" value="InterPro"/>
</dbReference>
<evidence type="ECO:0000256" key="2">
    <source>
        <dbReference type="ARBA" id="ARBA00022829"/>
    </source>
</evidence>
<keyword evidence="2" id="KW-0159">Chromosome partition</keyword>
<accession>A0A939FV17</accession>
<feature type="compositionally biased region" description="Basic and acidic residues" evidence="3">
    <location>
        <begin position="219"/>
        <end position="245"/>
    </location>
</feature>
<dbReference type="PANTHER" id="PTHR33375:SF1">
    <property type="entry name" value="CHROMOSOME-PARTITIONING PROTEIN PARB-RELATED"/>
    <property type="match status" value="1"/>
</dbReference>
<reference evidence="5" key="1">
    <citation type="submission" date="2021-03" db="EMBL/GenBank/DDBJ databases">
        <title>Streptomyces strains.</title>
        <authorList>
            <person name="Lund M.B."/>
            <person name="Toerring T."/>
        </authorList>
    </citation>
    <scope>NUCLEOTIDE SEQUENCE</scope>
    <source>
        <strain evidence="5">JCM 4242</strain>
    </source>
</reference>
<dbReference type="InterPro" id="IPR003115">
    <property type="entry name" value="ParB_N"/>
</dbReference>
<gene>
    <name evidence="5" type="ORF">J1792_32385</name>
</gene>
<organism evidence="5 6">
    <name type="scientific">Streptomyces triculaminicus</name>
    <dbReference type="NCBI Taxonomy" id="2816232"/>
    <lineage>
        <taxon>Bacteria</taxon>
        <taxon>Bacillati</taxon>
        <taxon>Actinomycetota</taxon>
        <taxon>Actinomycetes</taxon>
        <taxon>Kitasatosporales</taxon>
        <taxon>Streptomycetaceae</taxon>
        <taxon>Streptomyces</taxon>
    </lineage>
</organism>
<dbReference type="GO" id="GO:0007059">
    <property type="term" value="P:chromosome segregation"/>
    <property type="evidence" value="ECO:0007669"/>
    <property type="project" value="UniProtKB-KW"/>
</dbReference>
<dbReference type="PROSITE" id="PS50931">
    <property type="entry name" value="HTH_LYSR"/>
    <property type="match status" value="1"/>
</dbReference>
<dbReference type="InterPro" id="IPR004437">
    <property type="entry name" value="ParB/RepB/Spo0J"/>
</dbReference>
<dbReference type="GO" id="GO:0003700">
    <property type="term" value="F:DNA-binding transcription factor activity"/>
    <property type="evidence" value="ECO:0007669"/>
    <property type="project" value="InterPro"/>
</dbReference>
<evidence type="ECO:0000313" key="6">
    <source>
        <dbReference type="Proteomes" id="UP000664781"/>
    </source>
</evidence>
<dbReference type="EMBL" id="JAFMOF010000007">
    <property type="protein sequence ID" value="MBO0657243.1"/>
    <property type="molecule type" value="Genomic_DNA"/>
</dbReference>
<evidence type="ECO:0000259" key="4">
    <source>
        <dbReference type="PROSITE" id="PS50931"/>
    </source>
</evidence>
<dbReference type="Proteomes" id="UP000664781">
    <property type="component" value="Unassembled WGS sequence"/>
</dbReference>
<dbReference type="Pfam" id="PF02195">
    <property type="entry name" value="ParB_N"/>
    <property type="match status" value="1"/>
</dbReference>
<dbReference type="PANTHER" id="PTHR33375">
    <property type="entry name" value="CHROMOSOME-PARTITIONING PROTEIN PARB-RELATED"/>
    <property type="match status" value="1"/>
</dbReference>
<dbReference type="GO" id="GO:0005694">
    <property type="term" value="C:chromosome"/>
    <property type="evidence" value="ECO:0007669"/>
    <property type="project" value="TreeGrafter"/>
</dbReference>
<feature type="domain" description="HTH lysR-type" evidence="4">
    <location>
        <begin position="162"/>
        <end position="195"/>
    </location>
</feature>
<dbReference type="AlphaFoldDB" id="A0A939FV17"/>
<dbReference type="NCBIfam" id="TIGR00180">
    <property type="entry name" value="parB_part"/>
    <property type="match status" value="1"/>
</dbReference>
<dbReference type="SUPFAM" id="SSF110849">
    <property type="entry name" value="ParB/Sulfiredoxin"/>
    <property type="match status" value="1"/>
</dbReference>
<name>A0A939FV17_9ACTN</name>